<feature type="domain" description="GAG-pre-integrase" evidence="1">
    <location>
        <begin position="4"/>
        <end position="52"/>
    </location>
</feature>
<protein>
    <recommendedName>
        <fullName evidence="1">GAG-pre-integrase domain-containing protein</fullName>
    </recommendedName>
</protein>
<organism evidence="2 3">
    <name type="scientific">Aphanomyces astaci</name>
    <name type="common">Crayfish plague agent</name>
    <dbReference type="NCBI Taxonomy" id="112090"/>
    <lineage>
        <taxon>Eukaryota</taxon>
        <taxon>Sar</taxon>
        <taxon>Stramenopiles</taxon>
        <taxon>Oomycota</taxon>
        <taxon>Saprolegniomycetes</taxon>
        <taxon>Saprolegniales</taxon>
        <taxon>Verrucalvaceae</taxon>
        <taxon>Aphanomyces</taxon>
    </lineage>
</organism>
<reference evidence="2 3" key="1">
    <citation type="submission" date="2018-08" db="EMBL/GenBank/DDBJ databases">
        <title>Aphanomyces genome sequencing and annotation.</title>
        <authorList>
            <person name="Minardi D."/>
            <person name="Oidtmann B."/>
            <person name="Van Der Giezen M."/>
            <person name="Studholme D.J."/>
        </authorList>
    </citation>
    <scope>NUCLEOTIDE SEQUENCE [LARGE SCALE GENOMIC DNA]</scope>
    <source>
        <strain evidence="2 3">Si</strain>
    </source>
</reference>
<proteinExistence type="predicted"/>
<dbReference type="Proteomes" id="UP000283543">
    <property type="component" value="Unassembled WGS sequence"/>
</dbReference>
<evidence type="ECO:0000259" key="1">
    <source>
        <dbReference type="Pfam" id="PF13976"/>
    </source>
</evidence>
<feature type="non-terminal residue" evidence="2">
    <location>
        <position position="275"/>
    </location>
</feature>
<name>A0A3R6VXT3_APHAT</name>
<accession>A0A3R6VXT3</accession>
<evidence type="ECO:0000313" key="2">
    <source>
        <dbReference type="EMBL" id="RHY60472.1"/>
    </source>
</evidence>
<gene>
    <name evidence="2" type="ORF">DYB34_009116</name>
</gene>
<dbReference type="AlphaFoldDB" id="A0A3R6VXT3"/>
<comment type="caution">
    <text evidence="2">The sequence shown here is derived from an EMBL/GenBank/DDBJ whole genome shotgun (WGS) entry which is preliminary data.</text>
</comment>
<evidence type="ECO:0000313" key="3">
    <source>
        <dbReference type="Proteomes" id="UP000283543"/>
    </source>
</evidence>
<dbReference type="EMBL" id="QUTB01004662">
    <property type="protein sequence ID" value="RHY60472.1"/>
    <property type="molecule type" value="Genomic_DNA"/>
</dbReference>
<dbReference type="InterPro" id="IPR025724">
    <property type="entry name" value="GAG-pre-integrase_dom"/>
</dbReference>
<dbReference type="Pfam" id="PF13976">
    <property type="entry name" value="gag_pre-integrs"/>
    <property type="match status" value="1"/>
</dbReference>
<dbReference type="VEuPathDB" id="FungiDB:H257_14914"/>
<sequence>MTPNSLQLWHRRLGHPGVDAFEQMTKTKPELILFKAKHLRGHLCETCAYAKSKRSPFDSSADFRAASNLALDTPRVSPDSLKNKLQKLRTEFVAIQRSLTATGNNEQTTPAKPGYYADMLVAFADLHGLGDIEFGMERAANASLSEDNQGLDTRVIGDSVSTSSVCDAKRKAEIDMEIQRQRQVRGMKQQPDLAVGLINLGEALASGLIEAAKLKSSHNSGVDMANQMAKMFDLMQETKAMECARHTIINSKLFELVERRVNPLPRRLNMFHNAK</sequence>